<dbReference type="Gene3D" id="3.40.309.10">
    <property type="entry name" value="Aldehyde Dehydrogenase, Chain A, domain 2"/>
    <property type="match status" value="1"/>
</dbReference>
<protein>
    <recommendedName>
        <fullName evidence="2">Aldehyde dehydrogenase domain-containing protein</fullName>
    </recommendedName>
</protein>
<dbReference type="Proteomes" id="UP001161757">
    <property type="component" value="Unassembled WGS sequence"/>
</dbReference>
<sequence length="482" mass="52367">MAKPFSGVRAAAVDGRAHNPYYRKTQLKKLHDRVVENLSEIQRAIELDTGHRAAEIKAECWLALQCLVEGYNSVDPARELAAEYSIANQQDAPKAHEPVGIVLIEPAMHTFLFSLISALAPAIVAGNCVIVRVEQTILRTPPLVLGLIEGALDRDIIQVTYAREVPSVDIGHRYMRVLQNGPPTASMANDLVSRPQARVAAIVERDADLDKAAELLVVARLGLGGKSPYGPDLVLVNEWVVKEFLAAVARHSAKPIATTNGHVTRTTDGFADKISKKGLGKIVTSGMDGTVLELTDRDSTLAQPKLREKCLVVHAVSSIDDAIDVSNGFGRLAAAYVFTSKPEAAKYICQFVDSAVSFVNHIPTSLLFGPVRPEQSRIDPRSVSPYDPALFTLPKPQYVSTWNRTRLLDGVLLEDSGTRVTRLEAELAAARLPEVQRLKNGHDLGFFEQGIVTGGVVVLLTVVTCAGFLVYSTRGRLQSLFS</sequence>
<keyword evidence="1" id="KW-0472">Membrane</keyword>
<dbReference type="InterPro" id="IPR016163">
    <property type="entry name" value="Ald_DH_C"/>
</dbReference>
<keyword evidence="1" id="KW-0812">Transmembrane</keyword>
<organism evidence="3 4">
    <name type="scientific">Exophiala dermatitidis</name>
    <name type="common">Black yeast-like fungus</name>
    <name type="synonym">Wangiella dermatitidis</name>
    <dbReference type="NCBI Taxonomy" id="5970"/>
    <lineage>
        <taxon>Eukaryota</taxon>
        <taxon>Fungi</taxon>
        <taxon>Dikarya</taxon>
        <taxon>Ascomycota</taxon>
        <taxon>Pezizomycotina</taxon>
        <taxon>Eurotiomycetes</taxon>
        <taxon>Chaetothyriomycetidae</taxon>
        <taxon>Chaetothyriales</taxon>
        <taxon>Herpotrichiellaceae</taxon>
        <taxon>Exophiala</taxon>
    </lineage>
</organism>
<dbReference type="EMBL" id="JAJGCB010000010">
    <property type="protein sequence ID" value="KAJ8990488.1"/>
    <property type="molecule type" value="Genomic_DNA"/>
</dbReference>
<dbReference type="InterPro" id="IPR016162">
    <property type="entry name" value="Ald_DH_N"/>
</dbReference>
<gene>
    <name evidence="3" type="ORF">HRR80_005274</name>
</gene>
<keyword evidence="1" id="KW-1133">Transmembrane helix</keyword>
<evidence type="ECO:0000313" key="3">
    <source>
        <dbReference type="EMBL" id="KAJ8990488.1"/>
    </source>
</evidence>
<feature type="transmembrane region" description="Helical" evidence="1">
    <location>
        <begin position="450"/>
        <end position="471"/>
    </location>
</feature>
<evidence type="ECO:0000256" key="1">
    <source>
        <dbReference type="SAM" id="Phobius"/>
    </source>
</evidence>
<evidence type="ECO:0000259" key="2">
    <source>
        <dbReference type="Pfam" id="PF00171"/>
    </source>
</evidence>
<dbReference type="InterPro" id="IPR015590">
    <property type="entry name" value="Aldehyde_DH_dom"/>
</dbReference>
<dbReference type="PANTHER" id="PTHR43111">
    <property type="entry name" value="ALDEHYDE DEHYDROGENASE B-RELATED"/>
    <property type="match status" value="1"/>
</dbReference>
<dbReference type="Pfam" id="PF00171">
    <property type="entry name" value="Aldedh"/>
    <property type="match status" value="1"/>
</dbReference>
<dbReference type="Gene3D" id="3.40.605.10">
    <property type="entry name" value="Aldehyde Dehydrogenase, Chain A, domain 1"/>
    <property type="match status" value="1"/>
</dbReference>
<dbReference type="SUPFAM" id="SSF53720">
    <property type="entry name" value="ALDH-like"/>
    <property type="match status" value="1"/>
</dbReference>
<feature type="domain" description="Aldehyde dehydrogenase" evidence="2">
    <location>
        <begin position="16"/>
        <end position="137"/>
    </location>
</feature>
<accession>A0AAN6ESJ1</accession>
<comment type="caution">
    <text evidence="3">The sequence shown here is derived from an EMBL/GenBank/DDBJ whole genome shotgun (WGS) entry which is preliminary data.</text>
</comment>
<dbReference type="GO" id="GO:0016620">
    <property type="term" value="F:oxidoreductase activity, acting on the aldehyde or oxo group of donors, NAD or NADP as acceptor"/>
    <property type="evidence" value="ECO:0007669"/>
    <property type="project" value="InterPro"/>
</dbReference>
<dbReference type="InterPro" id="IPR016161">
    <property type="entry name" value="Ald_DH/histidinol_DH"/>
</dbReference>
<evidence type="ECO:0000313" key="4">
    <source>
        <dbReference type="Proteomes" id="UP001161757"/>
    </source>
</evidence>
<name>A0AAN6ESJ1_EXODE</name>
<dbReference type="AlphaFoldDB" id="A0AAN6ESJ1"/>
<reference evidence="3" key="1">
    <citation type="submission" date="2023-01" db="EMBL/GenBank/DDBJ databases">
        <title>Exophiala dermititidis isolated from Cystic Fibrosis Patient.</title>
        <authorList>
            <person name="Kurbessoian T."/>
            <person name="Crocker A."/>
            <person name="Murante D."/>
            <person name="Hogan D.A."/>
            <person name="Stajich J.E."/>
        </authorList>
    </citation>
    <scope>NUCLEOTIDE SEQUENCE</scope>
    <source>
        <strain evidence="3">Ex8</strain>
    </source>
</reference>
<proteinExistence type="predicted"/>
<dbReference type="PANTHER" id="PTHR43111:SF1">
    <property type="entry name" value="ALDEHYDE DEHYDROGENASE B-RELATED"/>
    <property type="match status" value="1"/>
</dbReference>